<keyword evidence="1" id="KW-0175">Coiled coil</keyword>
<evidence type="ECO:0000313" key="4">
    <source>
        <dbReference type="EMBL" id="MED4402741.1"/>
    </source>
</evidence>
<reference evidence="4 5" key="1">
    <citation type="submission" date="2023-03" db="EMBL/GenBank/DDBJ databases">
        <title>Bacillus Genome Sequencing.</title>
        <authorList>
            <person name="Dunlap C."/>
        </authorList>
    </citation>
    <scope>NUCLEOTIDE SEQUENCE [LARGE SCALE GENOMIC DNA]</scope>
    <source>
        <strain evidence="4 5">NRS-1717</strain>
    </source>
</reference>
<proteinExistence type="predicted"/>
<dbReference type="PROSITE" id="PS51781">
    <property type="entry name" value="SH3B"/>
    <property type="match status" value="2"/>
</dbReference>
<dbReference type="Proteomes" id="UP001342826">
    <property type="component" value="Unassembled WGS sequence"/>
</dbReference>
<accession>A0ABU6P064</accession>
<feature type="signal peptide" evidence="2">
    <location>
        <begin position="1"/>
        <end position="25"/>
    </location>
</feature>
<dbReference type="RefSeq" id="WP_328015534.1">
    <property type="nucleotide sequence ID" value="NZ_JARTFS010000013.1"/>
</dbReference>
<evidence type="ECO:0000313" key="5">
    <source>
        <dbReference type="Proteomes" id="UP001342826"/>
    </source>
</evidence>
<name>A0ABU6P064_9BACI</name>
<feature type="domain" description="SH3b" evidence="3">
    <location>
        <begin position="77"/>
        <end position="144"/>
    </location>
</feature>
<evidence type="ECO:0000256" key="2">
    <source>
        <dbReference type="SAM" id="SignalP"/>
    </source>
</evidence>
<evidence type="ECO:0000256" key="1">
    <source>
        <dbReference type="SAM" id="Coils"/>
    </source>
</evidence>
<sequence>MKKKNLVIVSSVFAAGILVGSFTPAKIGSAAGNVVLASVEWVTSQINPLKTKVDRLETEVQALRQALENGGEVSPLPNNVYVNTASATVHRGAAKSERVYATFTKGQALKVIEEHQSADGIWYRVEYAADKYGWIYSGDVSKTTVAAPTSVTIKSTATVHRGAVSSERVVATLKSGTTVKYISSFTNKQNELWYNVQLSNGVKGWVQAAYGEVK</sequence>
<dbReference type="InterPro" id="IPR003646">
    <property type="entry name" value="SH3-like_bac-type"/>
</dbReference>
<gene>
    <name evidence="4" type="ORF">P9271_15660</name>
</gene>
<evidence type="ECO:0000259" key="3">
    <source>
        <dbReference type="PROSITE" id="PS51781"/>
    </source>
</evidence>
<protein>
    <submittedName>
        <fullName evidence="4">SH3 domain-containing protein</fullName>
    </submittedName>
</protein>
<dbReference type="EMBL" id="JARTFS010000013">
    <property type="protein sequence ID" value="MED4402741.1"/>
    <property type="molecule type" value="Genomic_DNA"/>
</dbReference>
<comment type="caution">
    <text evidence="4">The sequence shown here is derived from an EMBL/GenBank/DDBJ whole genome shotgun (WGS) entry which is preliminary data.</text>
</comment>
<organism evidence="4 5">
    <name type="scientific">Metabacillus fastidiosus</name>
    <dbReference type="NCBI Taxonomy" id="1458"/>
    <lineage>
        <taxon>Bacteria</taxon>
        <taxon>Bacillati</taxon>
        <taxon>Bacillota</taxon>
        <taxon>Bacilli</taxon>
        <taxon>Bacillales</taxon>
        <taxon>Bacillaceae</taxon>
        <taxon>Metabacillus</taxon>
    </lineage>
</organism>
<keyword evidence="5" id="KW-1185">Reference proteome</keyword>
<feature type="coiled-coil region" evidence="1">
    <location>
        <begin position="46"/>
        <end position="73"/>
    </location>
</feature>
<keyword evidence="2" id="KW-0732">Signal</keyword>
<dbReference type="Gene3D" id="2.30.30.40">
    <property type="entry name" value="SH3 Domains"/>
    <property type="match status" value="2"/>
</dbReference>
<feature type="chain" id="PRO_5045214841" evidence="2">
    <location>
        <begin position="26"/>
        <end position="214"/>
    </location>
</feature>
<feature type="domain" description="SH3b" evidence="3">
    <location>
        <begin position="146"/>
        <end position="214"/>
    </location>
</feature>
<dbReference type="Pfam" id="PF08239">
    <property type="entry name" value="SH3_3"/>
    <property type="match status" value="2"/>
</dbReference>
<dbReference type="SMART" id="SM00287">
    <property type="entry name" value="SH3b"/>
    <property type="match status" value="2"/>
</dbReference>